<dbReference type="GeneID" id="42025334"/>
<dbReference type="EMBL" id="JH658272">
    <property type="protein sequence ID" value="EXM09843.1"/>
    <property type="molecule type" value="Genomic_DNA"/>
</dbReference>
<reference evidence="1" key="2">
    <citation type="submission" date="2012-05" db="EMBL/GenBank/DDBJ databases">
        <title>The Genome Annotation of Fusarium oxysporum II5.</title>
        <authorList>
            <consortium name="The Broad Institute Genomics Platform"/>
            <person name="Ma L.-J."/>
            <person name="Corby-Kistler H."/>
            <person name="Broz K."/>
            <person name="Gale L.R."/>
            <person name="Jonkers W."/>
            <person name="O'Donnell K."/>
            <person name="Ploetz R."/>
            <person name="Steinberg C."/>
            <person name="Schwartz D.C."/>
            <person name="VanEtten H."/>
            <person name="Zhou S."/>
            <person name="Young S.K."/>
            <person name="Zeng Q."/>
            <person name="Gargeya S."/>
            <person name="Fitzgerald M."/>
            <person name="Abouelleil A."/>
            <person name="Alvarado L."/>
            <person name="Chapman S.B."/>
            <person name="Gainer-Dewar J."/>
            <person name="Goldberg J."/>
            <person name="Griggs A."/>
            <person name="Gujja S."/>
            <person name="Hansen M."/>
            <person name="Howarth C."/>
            <person name="Imamovic A."/>
            <person name="Ireland A."/>
            <person name="Larimer J."/>
            <person name="McCowan C."/>
            <person name="Murphy C."/>
            <person name="Pearson M."/>
            <person name="Poon T.W."/>
            <person name="Priest M."/>
            <person name="Roberts A."/>
            <person name="Saif S."/>
            <person name="Shea T."/>
            <person name="Sykes S."/>
            <person name="Wortman J."/>
            <person name="Nusbaum C."/>
            <person name="Birren B."/>
        </authorList>
    </citation>
    <scope>NUCLEOTIDE SEQUENCE</scope>
    <source>
        <strain evidence="1">54006</strain>
    </source>
</reference>
<evidence type="ECO:0000313" key="1">
    <source>
        <dbReference type="EMBL" id="EXM09843.1"/>
    </source>
</evidence>
<protein>
    <submittedName>
        <fullName evidence="1">Uncharacterized protein</fullName>
    </submittedName>
</protein>
<dbReference type="Proteomes" id="UP000030685">
    <property type="component" value="Unassembled WGS sequence"/>
</dbReference>
<sequence length="201" mass="22649">MRFRSSAADSFTSDSFAADYDDFRTSAQGMGPDTCWRMVLLRRSGSESGSDRYYDDRKTCSVCHEKGSLSISTSYFSLIRAIGAFVLTCRMIRDVERISPALDSCRTMFRGIQEGAADVTIPRSSAKSRVASRSPRMSWTLNGHDGMEMMHFTGSMNWRCDSPRTFSISLSGRIRVSMYKETFKHGMQLLPGDHIPNHGYE</sequence>
<dbReference type="HOGENOM" id="CLU_1360462_0_0_1"/>
<dbReference type="VEuPathDB" id="FungiDB:FOIG_00159"/>
<reference evidence="1" key="1">
    <citation type="submission" date="2011-11" db="EMBL/GenBank/DDBJ databases">
        <title>The Genome Sequence of Fusarium oxysporum II5.</title>
        <authorList>
            <consortium name="The Broad Institute Genome Sequencing Platform"/>
            <person name="Ma L.-J."/>
            <person name="Gale L.R."/>
            <person name="Schwartz D.C."/>
            <person name="Zhou S."/>
            <person name="Corby-Kistler H."/>
            <person name="Young S.K."/>
            <person name="Zeng Q."/>
            <person name="Gargeya S."/>
            <person name="Fitzgerald M."/>
            <person name="Haas B."/>
            <person name="Abouelleil A."/>
            <person name="Alvarado L."/>
            <person name="Arachchi H.M."/>
            <person name="Berlin A."/>
            <person name="Brown A."/>
            <person name="Chapman S.B."/>
            <person name="Chen Z."/>
            <person name="Dunbar C."/>
            <person name="Freedman E."/>
            <person name="Gearin G."/>
            <person name="Goldberg J."/>
            <person name="Griggs A."/>
            <person name="Gujja S."/>
            <person name="Heiman D."/>
            <person name="Howarth C."/>
            <person name="Larson L."/>
            <person name="Lui A."/>
            <person name="MacDonald P.J.P."/>
            <person name="Montmayeur A."/>
            <person name="Murphy C."/>
            <person name="Neiman D."/>
            <person name="Pearson M."/>
            <person name="Priest M."/>
            <person name="Roberts A."/>
            <person name="Saif S."/>
            <person name="Shea T."/>
            <person name="Shenoy N."/>
            <person name="Sisk P."/>
            <person name="Stolte C."/>
            <person name="Sykes S."/>
            <person name="Wortman J."/>
            <person name="Nusbaum C."/>
            <person name="Birren B."/>
        </authorList>
    </citation>
    <scope>NUCLEOTIDE SEQUENCE [LARGE SCALE GENOMIC DNA]</scope>
    <source>
        <strain evidence="1">54006</strain>
    </source>
</reference>
<organism evidence="1">
    <name type="scientific">Fusarium odoratissimum (strain NRRL 54006)</name>
    <dbReference type="NCBI Taxonomy" id="1089451"/>
    <lineage>
        <taxon>Eukaryota</taxon>
        <taxon>Fungi</taxon>
        <taxon>Dikarya</taxon>
        <taxon>Ascomycota</taxon>
        <taxon>Pezizomycotina</taxon>
        <taxon>Sordariomycetes</taxon>
        <taxon>Hypocreomycetidae</taxon>
        <taxon>Hypocreales</taxon>
        <taxon>Nectriaceae</taxon>
        <taxon>Fusarium</taxon>
        <taxon>Fusarium oxysporum species complex</taxon>
        <taxon>Fusarium oxysporum f. sp. cubense (strain race 4)</taxon>
    </lineage>
</organism>
<dbReference type="RefSeq" id="XP_031071932.1">
    <property type="nucleotide sequence ID" value="XM_031196165.1"/>
</dbReference>
<gene>
    <name evidence="1" type="ORF">FOIG_00159</name>
</gene>
<name>X0K8T2_FUSO5</name>
<accession>X0K8T2</accession>
<proteinExistence type="predicted"/>
<dbReference type="AlphaFoldDB" id="X0K8T2"/>